<dbReference type="PANTHER" id="PTHR42109">
    <property type="entry name" value="UNPLACED GENOMIC SCAFFOLD UM_SCAF_CONTIG_1.265, WHOLE GENOME SHOTGUN SEQUENCE"/>
    <property type="match status" value="1"/>
</dbReference>
<evidence type="ECO:0000256" key="1">
    <source>
        <dbReference type="SAM" id="Phobius"/>
    </source>
</evidence>
<dbReference type="PANTHER" id="PTHR42109:SF3">
    <property type="entry name" value="INTEGRAL MEMBRANE PROTEIN (AFU_ORTHOLOGUE AFUA_5G00100)"/>
    <property type="match status" value="1"/>
</dbReference>
<sequence>MTTSTEGLELAQLVFYAIASLPAIYCFITHGKYGLVGWLYVFAMCGLRLVGNGMAYHALSTTGKPSTSASIINGIGLSPLLLAALGILHEANHSIQSALPAFLGSFGLLIPHMVIAGGIGLAAASGKNPHLLEIGLIIFATGWIIVLGLVILSVRANAHPRRVGDEKKLLLAVGIAMPLIGVRVIYAIVIAFKYQNTSSGSLAVMVILGTVPEFLVMINYLSAGVMTRNLARDRVEKRPQPAYDTAYSA</sequence>
<keyword evidence="1" id="KW-0472">Membrane</keyword>
<feature type="transmembrane region" description="Helical" evidence="1">
    <location>
        <begin position="71"/>
        <end position="89"/>
    </location>
</feature>
<protein>
    <recommendedName>
        <fullName evidence="2">DUF7702 domain-containing protein</fullName>
    </recommendedName>
</protein>
<comment type="caution">
    <text evidence="3">The sequence shown here is derived from an EMBL/GenBank/DDBJ whole genome shotgun (WGS) entry which is preliminary data.</text>
</comment>
<feature type="transmembrane region" description="Helical" evidence="1">
    <location>
        <begin position="101"/>
        <end position="124"/>
    </location>
</feature>
<dbReference type="AlphaFoldDB" id="A0A9W9V1E2"/>
<feature type="non-terminal residue" evidence="3">
    <location>
        <position position="1"/>
    </location>
</feature>
<feature type="transmembrane region" description="Helical" evidence="1">
    <location>
        <begin position="35"/>
        <end position="59"/>
    </location>
</feature>
<keyword evidence="1" id="KW-1133">Transmembrane helix</keyword>
<name>A0A9W9V1E2_9EURO</name>
<keyword evidence="1" id="KW-0812">Transmembrane</keyword>
<feature type="transmembrane region" description="Helical" evidence="1">
    <location>
        <begin position="200"/>
        <end position="222"/>
    </location>
</feature>
<feature type="domain" description="DUF7702" evidence="2">
    <location>
        <begin position="4"/>
        <end position="228"/>
    </location>
</feature>
<evidence type="ECO:0000313" key="3">
    <source>
        <dbReference type="EMBL" id="KAJ5364164.1"/>
    </source>
</evidence>
<proteinExistence type="predicted"/>
<dbReference type="RefSeq" id="XP_056551790.1">
    <property type="nucleotide sequence ID" value="XM_056702790.1"/>
</dbReference>
<feature type="transmembrane region" description="Helical" evidence="1">
    <location>
        <begin position="136"/>
        <end position="157"/>
    </location>
</feature>
<gene>
    <name evidence="3" type="ORF">N7496_009877</name>
</gene>
<feature type="transmembrane region" description="Helical" evidence="1">
    <location>
        <begin position="169"/>
        <end position="194"/>
    </location>
</feature>
<evidence type="ECO:0000313" key="4">
    <source>
        <dbReference type="Proteomes" id="UP001147782"/>
    </source>
</evidence>
<dbReference type="OrthoDB" id="2560628at2759"/>
<dbReference type="Proteomes" id="UP001147782">
    <property type="component" value="Unassembled WGS sequence"/>
</dbReference>
<organism evidence="3 4">
    <name type="scientific">Penicillium cataractarum</name>
    <dbReference type="NCBI Taxonomy" id="2100454"/>
    <lineage>
        <taxon>Eukaryota</taxon>
        <taxon>Fungi</taxon>
        <taxon>Dikarya</taxon>
        <taxon>Ascomycota</taxon>
        <taxon>Pezizomycotina</taxon>
        <taxon>Eurotiomycetes</taxon>
        <taxon>Eurotiomycetidae</taxon>
        <taxon>Eurotiales</taxon>
        <taxon>Aspergillaceae</taxon>
        <taxon>Penicillium</taxon>
    </lineage>
</organism>
<reference evidence="3" key="2">
    <citation type="journal article" date="2023" name="IMA Fungus">
        <title>Comparative genomic study of the Penicillium genus elucidates a diverse pangenome and 15 lateral gene transfer events.</title>
        <authorList>
            <person name="Petersen C."/>
            <person name="Sorensen T."/>
            <person name="Nielsen M.R."/>
            <person name="Sondergaard T.E."/>
            <person name="Sorensen J.L."/>
            <person name="Fitzpatrick D.A."/>
            <person name="Frisvad J.C."/>
            <person name="Nielsen K.L."/>
        </authorList>
    </citation>
    <scope>NUCLEOTIDE SEQUENCE</scope>
    <source>
        <strain evidence="3">IBT 29864</strain>
    </source>
</reference>
<accession>A0A9W9V1E2</accession>
<dbReference type="InterPro" id="IPR056119">
    <property type="entry name" value="DUF7702"/>
</dbReference>
<evidence type="ECO:0000259" key="2">
    <source>
        <dbReference type="Pfam" id="PF24800"/>
    </source>
</evidence>
<dbReference type="Pfam" id="PF24800">
    <property type="entry name" value="DUF7702"/>
    <property type="match status" value="1"/>
</dbReference>
<reference evidence="3" key="1">
    <citation type="submission" date="2022-11" db="EMBL/GenBank/DDBJ databases">
        <authorList>
            <person name="Petersen C."/>
        </authorList>
    </citation>
    <scope>NUCLEOTIDE SEQUENCE</scope>
    <source>
        <strain evidence="3">IBT 29864</strain>
    </source>
</reference>
<keyword evidence="4" id="KW-1185">Reference proteome</keyword>
<dbReference type="GeneID" id="81441969"/>
<feature type="transmembrane region" description="Helical" evidence="1">
    <location>
        <begin position="12"/>
        <end position="28"/>
    </location>
</feature>
<dbReference type="EMBL" id="JAPZBS010000008">
    <property type="protein sequence ID" value="KAJ5364164.1"/>
    <property type="molecule type" value="Genomic_DNA"/>
</dbReference>